<dbReference type="Pfam" id="PF04343">
    <property type="entry name" value="DUF488"/>
    <property type="match status" value="1"/>
</dbReference>
<organism evidence="1 2">
    <name type="scientific">Tianweitania sediminis</name>
    <dbReference type="NCBI Taxonomy" id="1502156"/>
    <lineage>
        <taxon>Bacteria</taxon>
        <taxon>Pseudomonadati</taxon>
        <taxon>Pseudomonadota</taxon>
        <taxon>Alphaproteobacteria</taxon>
        <taxon>Hyphomicrobiales</taxon>
        <taxon>Phyllobacteriaceae</taxon>
        <taxon>Tianweitania</taxon>
    </lineage>
</organism>
<reference evidence="1" key="1">
    <citation type="submission" date="2021-03" db="EMBL/GenBank/DDBJ databases">
        <title>Genome sequencing and assembly of Tianweitania sediminis.</title>
        <authorList>
            <person name="Chhetri G."/>
        </authorList>
    </citation>
    <scope>NUCLEOTIDE SEQUENCE</scope>
    <source>
        <strain evidence="1">Z8</strain>
    </source>
</reference>
<gene>
    <name evidence="1" type="ORF">J5Y06_05245</name>
</gene>
<accession>A0A8J7UIP9</accession>
<proteinExistence type="predicted"/>
<dbReference type="Proteomes" id="UP000666240">
    <property type="component" value="Unassembled WGS sequence"/>
</dbReference>
<evidence type="ECO:0000313" key="2">
    <source>
        <dbReference type="Proteomes" id="UP000666240"/>
    </source>
</evidence>
<keyword evidence="2" id="KW-1185">Reference proteome</keyword>
<dbReference type="InterPro" id="IPR014519">
    <property type="entry name" value="UCP024492"/>
</dbReference>
<name>A0A8J7UIP9_9HYPH</name>
<dbReference type="PANTHER" id="PTHR39337:SF1">
    <property type="entry name" value="BLR5642 PROTEIN"/>
    <property type="match status" value="1"/>
</dbReference>
<comment type="caution">
    <text evidence="1">The sequence shown here is derived from an EMBL/GenBank/DDBJ whole genome shotgun (WGS) entry which is preliminary data.</text>
</comment>
<dbReference type="PANTHER" id="PTHR39337">
    <property type="entry name" value="BLR5642 PROTEIN"/>
    <property type="match status" value="1"/>
</dbReference>
<dbReference type="PIRSF" id="PIRSF024492">
    <property type="entry name" value="UCP024492"/>
    <property type="match status" value="1"/>
</dbReference>
<dbReference type="EMBL" id="JAGIYY010000001">
    <property type="protein sequence ID" value="MBP0438045.1"/>
    <property type="molecule type" value="Genomic_DNA"/>
</dbReference>
<sequence length="177" mass="19988">MDNPFFSVGHSTRSIEDFVALLRAGSVDSVVDIRTVPRSRTNPQYNTDTIANHLAPYQIGYTHLAELGGLRKKRKADQDDTNAFWTNQSFRNYADYAMSQSFQEGLERLIRLGRERRVAMMCSEAVWWRCHRRLVADYLLARGEAVFHLMGGARVEPATLTLGARPHPDGTIGYPSA</sequence>
<dbReference type="InterPro" id="IPR007438">
    <property type="entry name" value="DUF488"/>
</dbReference>
<dbReference type="AlphaFoldDB" id="A0A8J7UIP9"/>
<evidence type="ECO:0000313" key="1">
    <source>
        <dbReference type="EMBL" id="MBP0438045.1"/>
    </source>
</evidence>
<protein>
    <submittedName>
        <fullName evidence="1">DUF488 domain-containing protein</fullName>
    </submittedName>
</protein>
<dbReference type="RefSeq" id="WP_209334395.1">
    <property type="nucleotide sequence ID" value="NZ_JAGIYY010000001.1"/>
</dbReference>